<evidence type="ECO:0000313" key="2">
    <source>
        <dbReference type="Proteomes" id="UP000183567"/>
    </source>
</evidence>
<dbReference type="OrthoDB" id="2692930at2759"/>
<sequence>MAHSRIDIQILGSIRTTTVYSKGICILVLARVMVRKECSKHGTAAAKPLRPTLAIPASPPDFVSMLRSLSGTDTPVTGEDDEKGIRDDEGIVTVVRGGRETGACGGGTDPGLGYARSIEGQMKVTTRKQGLDVDQDDWEELNDEQLFTAMSEMDNKLQDPDWVPEHLRKRADLCAKLKAA</sequence>
<keyword evidence="2" id="KW-1185">Reference proteome</keyword>
<reference evidence="1 2" key="1">
    <citation type="submission" date="2016-03" db="EMBL/GenBank/DDBJ databases">
        <title>Comparative genomics of the ectomycorrhizal sister species Rhizopogon vinicolor and Rhizopogon vesiculosus (Basidiomycota: Boletales) reveals a divergence of the mating type B locus.</title>
        <authorList>
            <person name="Mujic A.B."/>
            <person name="Kuo A."/>
            <person name="Tritt A."/>
            <person name="Lipzen A."/>
            <person name="Chen C."/>
            <person name="Johnson J."/>
            <person name="Sharma A."/>
            <person name="Barry K."/>
            <person name="Grigoriev I.V."/>
            <person name="Spatafora J.W."/>
        </authorList>
    </citation>
    <scope>NUCLEOTIDE SEQUENCE [LARGE SCALE GENOMIC DNA]</scope>
    <source>
        <strain evidence="1 2">AM-OR11-056</strain>
    </source>
</reference>
<proteinExistence type="predicted"/>
<evidence type="ECO:0000313" key="1">
    <source>
        <dbReference type="EMBL" id="OJA07574.1"/>
    </source>
</evidence>
<comment type="caution">
    <text evidence="1">The sequence shown here is derived from an EMBL/GenBank/DDBJ whole genome shotgun (WGS) entry which is preliminary data.</text>
</comment>
<gene>
    <name evidence="1" type="ORF">AZE42_04421</name>
</gene>
<dbReference type="EMBL" id="LVVM01006625">
    <property type="protein sequence ID" value="OJA07574.1"/>
    <property type="molecule type" value="Genomic_DNA"/>
</dbReference>
<dbReference type="Proteomes" id="UP000183567">
    <property type="component" value="Unassembled WGS sequence"/>
</dbReference>
<name>A0A1J8PE89_9AGAM</name>
<organism evidence="1 2">
    <name type="scientific">Rhizopogon vesiculosus</name>
    <dbReference type="NCBI Taxonomy" id="180088"/>
    <lineage>
        <taxon>Eukaryota</taxon>
        <taxon>Fungi</taxon>
        <taxon>Dikarya</taxon>
        <taxon>Basidiomycota</taxon>
        <taxon>Agaricomycotina</taxon>
        <taxon>Agaricomycetes</taxon>
        <taxon>Agaricomycetidae</taxon>
        <taxon>Boletales</taxon>
        <taxon>Suillineae</taxon>
        <taxon>Rhizopogonaceae</taxon>
        <taxon>Rhizopogon</taxon>
    </lineage>
</organism>
<protein>
    <submittedName>
        <fullName evidence="1">Uncharacterized protein</fullName>
    </submittedName>
</protein>
<accession>A0A1J8PE89</accession>
<dbReference type="AlphaFoldDB" id="A0A1J8PE89"/>